<comment type="caution">
    <text evidence="1">The sequence shown here is derived from an EMBL/GenBank/DDBJ whole genome shotgun (WGS) entry which is preliminary data.</text>
</comment>
<keyword evidence="2" id="KW-1185">Reference proteome</keyword>
<proteinExistence type="predicted"/>
<organism evidence="1 2">
    <name type="scientific">Postechiella marina</name>
    <dbReference type="NCBI Taxonomy" id="943941"/>
    <lineage>
        <taxon>Bacteria</taxon>
        <taxon>Pseudomonadati</taxon>
        <taxon>Bacteroidota</taxon>
        <taxon>Flavobacteriia</taxon>
        <taxon>Flavobacteriales</taxon>
        <taxon>Flavobacteriaceae</taxon>
        <taxon>Postechiella</taxon>
    </lineage>
</organism>
<dbReference type="Proteomes" id="UP001501496">
    <property type="component" value="Unassembled WGS sequence"/>
</dbReference>
<reference evidence="2" key="1">
    <citation type="journal article" date="2019" name="Int. J. Syst. Evol. Microbiol.">
        <title>The Global Catalogue of Microorganisms (GCM) 10K type strain sequencing project: providing services to taxonomists for standard genome sequencing and annotation.</title>
        <authorList>
            <consortium name="The Broad Institute Genomics Platform"/>
            <consortium name="The Broad Institute Genome Sequencing Center for Infectious Disease"/>
            <person name="Wu L."/>
            <person name="Ma J."/>
        </authorList>
    </citation>
    <scope>NUCLEOTIDE SEQUENCE [LARGE SCALE GENOMIC DNA]</scope>
    <source>
        <strain evidence="2">JCM 17630</strain>
    </source>
</reference>
<accession>A0ABP8C8A5</accession>
<dbReference type="EMBL" id="BAABCA010000003">
    <property type="protein sequence ID" value="GAA4235455.1"/>
    <property type="molecule type" value="Genomic_DNA"/>
</dbReference>
<gene>
    <name evidence="1" type="ORF">GCM10022291_17390</name>
</gene>
<dbReference type="RefSeq" id="WP_344787782.1">
    <property type="nucleotide sequence ID" value="NZ_BAABCA010000003.1"/>
</dbReference>
<evidence type="ECO:0000313" key="1">
    <source>
        <dbReference type="EMBL" id="GAA4235455.1"/>
    </source>
</evidence>
<protein>
    <submittedName>
        <fullName evidence="1">Uncharacterized protein</fullName>
    </submittedName>
</protein>
<sequence length="99" mass="11526">MSAFFFTESNNTYTEKTLPIENVLKTTVLNSQGIIVNAYPDFTENTYKENQVTFFKKSHLKNETYKAQQKRLLSYQKTSKLITVGLTTKQIIFPFHSFT</sequence>
<name>A0ABP8C8A5_9FLAO</name>
<evidence type="ECO:0000313" key="2">
    <source>
        <dbReference type="Proteomes" id="UP001501496"/>
    </source>
</evidence>